<dbReference type="RefSeq" id="WP_260592963.1">
    <property type="nucleotide sequence ID" value="NZ_CP104003.1"/>
</dbReference>
<protein>
    <submittedName>
        <fullName evidence="2">ACT domain-containing protein</fullName>
    </submittedName>
</protein>
<accession>A0A9E7R1I3</accession>
<dbReference type="InterPro" id="IPR027795">
    <property type="entry name" value="CASTOR_ACT_dom"/>
</dbReference>
<dbReference type="KEGG" id="ssai:N0B31_17820"/>
<gene>
    <name evidence="2" type="ORF">N0B31_17820</name>
</gene>
<dbReference type="Pfam" id="PF13840">
    <property type="entry name" value="ACT_7"/>
    <property type="match status" value="1"/>
</dbReference>
<dbReference type="GeneID" id="74944320"/>
<name>A0A9E7R1I3_9EURY</name>
<evidence type="ECO:0000313" key="2">
    <source>
        <dbReference type="EMBL" id="UWM53969.1"/>
    </source>
</evidence>
<organism evidence="2 3">
    <name type="scientific">Salinirubellus salinus</name>
    <dbReference type="NCBI Taxonomy" id="1364945"/>
    <lineage>
        <taxon>Archaea</taxon>
        <taxon>Methanobacteriati</taxon>
        <taxon>Methanobacteriota</taxon>
        <taxon>Stenosarchaea group</taxon>
        <taxon>Halobacteria</taxon>
        <taxon>Halobacteriales</taxon>
        <taxon>Natronomonadaceae</taxon>
        <taxon>Salinirubellus</taxon>
    </lineage>
</organism>
<dbReference type="Gene3D" id="3.30.2130.10">
    <property type="entry name" value="VC0802-like"/>
    <property type="match status" value="1"/>
</dbReference>
<dbReference type="Proteomes" id="UP001057580">
    <property type="component" value="Chromosome"/>
</dbReference>
<dbReference type="AlphaFoldDB" id="A0A9E7R1I3"/>
<proteinExistence type="predicted"/>
<sequence length="133" mass="14384">MDPSEFLEGTTVHVPTTRYAVAQVEAVPDVDTFAVVRDERETTVVVEEERVGSFDTLAVERGWRRLTFDVVLPFDLVGFLAVVAGELAEAGVSVFALSAYSTDHLLVQAADLAAATERLAALGCVVRARTEDE</sequence>
<feature type="domain" description="CASTOR ACT" evidence="1">
    <location>
        <begin position="59"/>
        <end position="119"/>
    </location>
</feature>
<keyword evidence="3" id="KW-1185">Reference proteome</keyword>
<dbReference type="InterPro" id="IPR045865">
    <property type="entry name" value="ACT-like_dom_sf"/>
</dbReference>
<evidence type="ECO:0000313" key="3">
    <source>
        <dbReference type="Proteomes" id="UP001057580"/>
    </source>
</evidence>
<reference evidence="2" key="1">
    <citation type="submission" date="2022-09" db="EMBL/GenBank/DDBJ databases">
        <title>Diverse halophilic archaea isolated from saline environments.</title>
        <authorList>
            <person name="Cui H.-L."/>
        </authorList>
    </citation>
    <scope>NUCLEOTIDE SEQUENCE</scope>
    <source>
        <strain evidence="2">ZS-35-S2</strain>
    </source>
</reference>
<dbReference type="EMBL" id="CP104003">
    <property type="protein sequence ID" value="UWM53969.1"/>
    <property type="molecule type" value="Genomic_DNA"/>
</dbReference>
<evidence type="ECO:0000259" key="1">
    <source>
        <dbReference type="Pfam" id="PF13840"/>
    </source>
</evidence>
<dbReference type="SUPFAM" id="SSF55021">
    <property type="entry name" value="ACT-like"/>
    <property type="match status" value="1"/>
</dbReference>